<feature type="transmembrane region" description="Helical" evidence="2">
    <location>
        <begin position="51"/>
        <end position="69"/>
    </location>
</feature>
<feature type="transmembrane region" description="Helical" evidence="2">
    <location>
        <begin position="235"/>
        <end position="253"/>
    </location>
</feature>
<evidence type="ECO:0000256" key="2">
    <source>
        <dbReference type="SAM" id="Phobius"/>
    </source>
</evidence>
<dbReference type="Pfam" id="PF06772">
    <property type="entry name" value="LtrA"/>
    <property type="match status" value="1"/>
</dbReference>
<keyword evidence="2" id="KW-0472">Membrane</keyword>
<evidence type="ECO:0000256" key="1">
    <source>
        <dbReference type="SAM" id="MobiDB-lite"/>
    </source>
</evidence>
<feature type="transmembrane region" description="Helical" evidence="2">
    <location>
        <begin position="75"/>
        <end position="95"/>
    </location>
</feature>
<name>A0A391NWW3_9EUKA</name>
<feature type="transmembrane region" description="Helical" evidence="2">
    <location>
        <begin position="135"/>
        <end position="156"/>
    </location>
</feature>
<gene>
    <name evidence="3" type="ORF">KIPB_007130</name>
</gene>
<evidence type="ECO:0000313" key="3">
    <source>
        <dbReference type="EMBL" id="GCA62983.1"/>
    </source>
</evidence>
<proteinExistence type="predicted"/>
<evidence type="ECO:0000313" key="4">
    <source>
        <dbReference type="Proteomes" id="UP000265618"/>
    </source>
</evidence>
<keyword evidence="2" id="KW-1133">Transmembrane helix</keyword>
<dbReference type="AlphaFoldDB" id="A0A391NWW3"/>
<organism evidence="3 4">
    <name type="scientific">Kipferlia bialata</name>
    <dbReference type="NCBI Taxonomy" id="797122"/>
    <lineage>
        <taxon>Eukaryota</taxon>
        <taxon>Metamonada</taxon>
        <taxon>Carpediemonas-like organisms</taxon>
        <taxon>Kipferlia</taxon>
    </lineage>
</organism>
<dbReference type="Proteomes" id="UP000265618">
    <property type="component" value="Unassembled WGS sequence"/>
</dbReference>
<feature type="region of interest" description="Disordered" evidence="1">
    <location>
        <begin position="291"/>
        <end position="329"/>
    </location>
</feature>
<keyword evidence="2" id="KW-0812">Transmembrane</keyword>
<feature type="transmembrane region" description="Helical" evidence="2">
    <location>
        <begin position="20"/>
        <end position="39"/>
    </location>
</feature>
<feature type="transmembrane region" description="Helical" evidence="2">
    <location>
        <begin position="107"/>
        <end position="129"/>
    </location>
</feature>
<dbReference type="EMBL" id="BDIP01001953">
    <property type="protein sequence ID" value="GCA62983.1"/>
    <property type="molecule type" value="Genomic_DNA"/>
</dbReference>
<feature type="transmembrane region" description="Helical" evidence="2">
    <location>
        <begin position="208"/>
        <end position="228"/>
    </location>
</feature>
<comment type="caution">
    <text evidence="3">The sequence shown here is derived from an EMBL/GenBank/DDBJ whole genome shotgun (WGS) entry which is preliminary data.</text>
</comment>
<dbReference type="PANTHER" id="PTHR36840">
    <property type="entry name" value="BLL5714 PROTEIN"/>
    <property type="match status" value="1"/>
</dbReference>
<keyword evidence="4" id="KW-1185">Reference proteome</keyword>
<sequence length="329" mass="36158">MMVSVYLSIYVDDATSSGFVSFVTAYLVLRLISCGQYLYEYLRIKCEYSRRTAINSFIATAISATSLLAQDSAVWRQVLLFAGILVDTVLHSFACPRYHCPLDKNHFVERIGLLTIILLGETIVALFGGSVHEDAWTLTGAFLSFVFIGTFWWVYFDSLHWLEKAKNLVHGGTVVFPHVLLCCGIVFMALLTGFAIEGEIDDMSFRVLAVVGVACFFLGKQIPVFYLYPTTRVRLSINTAAVLLVTLFSTYIPRIQFRLLGMTAGMVLYIILARGAHPDAAYVSDHEGGALMEREGESSGESDASPPVSTGDEPDVASTYVDGSGVDMV</sequence>
<protein>
    <submittedName>
        <fullName evidence="3">Low temperature requirement A</fullName>
    </submittedName>
</protein>
<dbReference type="PANTHER" id="PTHR36840:SF1">
    <property type="entry name" value="BLL5714 PROTEIN"/>
    <property type="match status" value="1"/>
</dbReference>
<reference evidence="3 4" key="1">
    <citation type="journal article" date="2018" name="PLoS ONE">
        <title>The draft genome of Kipferlia bialata reveals reductive genome evolution in fornicate parasites.</title>
        <authorList>
            <person name="Tanifuji G."/>
            <person name="Takabayashi S."/>
            <person name="Kume K."/>
            <person name="Takagi M."/>
            <person name="Nakayama T."/>
            <person name="Kamikawa R."/>
            <person name="Inagaki Y."/>
            <person name="Hashimoto T."/>
        </authorList>
    </citation>
    <scope>NUCLEOTIDE SEQUENCE [LARGE SCALE GENOMIC DNA]</scope>
    <source>
        <strain evidence="3">NY0173</strain>
    </source>
</reference>
<feature type="transmembrane region" description="Helical" evidence="2">
    <location>
        <begin position="168"/>
        <end position="196"/>
    </location>
</feature>
<dbReference type="InterPro" id="IPR010640">
    <property type="entry name" value="Low_temperature_requirement_A"/>
</dbReference>
<accession>A0A391NWW3</accession>